<evidence type="ECO:0000313" key="13">
    <source>
        <dbReference type="Proteomes" id="UP000007721"/>
    </source>
</evidence>
<keyword evidence="9" id="KW-0378">Hydrolase</keyword>
<comment type="similarity">
    <text evidence="2 8">Belongs to the carbamoyltransferase HypF family.</text>
</comment>
<evidence type="ECO:0000256" key="5">
    <source>
        <dbReference type="ARBA" id="ARBA00022771"/>
    </source>
</evidence>
<dbReference type="PROSITE" id="PS00150">
    <property type="entry name" value="ACYLPHOSPHATASE_1"/>
    <property type="match status" value="1"/>
</dbReference>
<feature type="active site" evidence="9">
    <location>
        <position position="38"/>
    </location>
</feature>
<dbReference type="PROSITE" id="PS51160">
    <property type="entry name" value="ACYLPHOSPHATASE_3"/>
    <property type="match status" value="1"/>
</dbReference>
<dbReference type="InterPro" id="IPR043129">
    <property type="entry name" value="ATPase_NBD"/>
</dbReference>
<dbReference type="Pfam" id="PF00708">
    <property type="entry name" value="Acylphosphatase"/>
    <property type="match status" value="1"/>
</dbReference>
<evidence type="ECO:0000256" key="8">
    <source>
        <dbReference type="PIRNR" id="PIRNR006256"/>
    </source>
</evidence>
<dbReference type="EMBL" id="CP001390">
    <property type="protein sequence ID" value="ACM21560.1"/>
    <property type="molecule type" value="Genomic_DNA"/>
</dbReference>
<keyword evidence="3" id="KW-0436">Ligase</keyword>
<evidence type="ECO:0000256" key="7">
    <source>
        <dbReference type="ARBA" id="ARBA00048220"/>
    </source>
</evidence>
<dbReference type="GO" id="GO:0008270">
    <property type="term" value="F:zinc ion binding"/>
    <property type="evidence" value="ECO:0007669"/>
    <property type="project" value="UniProtKB-KW"/>
</dbReference>
<dbReference type="InterPro" id="IPR017968">
    <property type="entry name" value="Acylphosphatase_CS"/>
</dbReference>
<evidence type="ECO:0000313" key="12">
    <source>
        <dbReference type="EMBL" id="ACM21560.1"/>
    </source>
</evidence>
<dbReference type="InterPro" id="IPR004421">
    <property type="entry name" value="Carbamoyltransferase_HypF"/>
</dbReference>
<dbReference type="UniPathway" id="UPA00335"/>
<dbReference type="InterPro" id="IPR006070">
    <property type="entry name" value="Sua5-like_dom"/>
</dbReference>
<evidence type="ECO:0000256" key="3">
    <source>
        <dbReference type="ARBA" id="ARBA00022598"/>
    </source>
</evidence>
<dbReference type="Gene3D" id="3.30.110.120">
    <property type="match status" value="1"/>
</dbReference>
<dbReference type="InterPro" id="IPR017945">
    <property type="entry name" value="DHBP_synth_RibB-like_a/b_dom"/>
</dbReference>
<evidence type="ECO:0000256" key="1">
    <source>
        <dbReference type="ARBA" id="ARBA00004711"/>
    </source>
</evidence>
<keyword evidence="6" id="KW-0862">Zinc</keyword>
<dbReference type="InterPro" id="IPR011125">
    <property type="entry name" value="Znf_HypF"/>
</dbReference>
<dbReference type="Gene3D" id="3.30.420.360">
    <property type="match status" value="1"/>
</dbReference>
<evidence type="ECO:0000256" key="4">
    <source>
        <dbReference type="ARBA" id="ARBA00022723"/>
    </source>
</evidence>
<dbReference type="Pfam" id="PF17788">
    <property type="entry name" value="HypF_C"/>
    <property type="match status" value="1"/>
</dbReference>
<evidence type="ECO:0000259" key="10">
    <source>
        <dbReference type="PROSITE" id="PS51160"/>
    </source>
</evidence>
<dbReference type="AlphaFoldDB" id="B9M4A5"/>
<dbReference type="KEGG" id="geo:Geob_3217"/>
<dbReference type="GO" id="GO:0003998">
    <property type="term" value="F:acylphosphatase activity"/>
    <property type="evidence" value="ECO:0007669"/>
    <property type="project" value="UniProtKB-EC"/>
</dbReference>
<dbReference type="GO" id="GO:0016743">
    <property type="term" value="F:carboxyl- or carbamoyltransferase activity"/>
    <property type="evidence" value="ECO:0007669"/>
    <property type="project" value="UniProtKB-UniRule"/>
</dbReference>
<dbReference type="InterPro" id="IPR051060">
    <property type="entry name" value="Carbamoyltrans_HypF-like"/>
</dbReference>
<dbReference type="RefSeq" id="WP_012648288.1">
    <property type="nucleotide sequence ID" value="NC_011979.1"/>
</dbReference>
<protein>
    <recommendedName>
        <fullName evidence="8">Carbamoyltransferase</fullName>
        <ecNumber evidence="8">6.2.-.-</ecNumber>
    </recommendedName>
</protein>
<dbReference type="Proteomes" id="UP000007721">
    <property type="component" value="Chromosome"/>
</dbReference>
<dbReference type="InterPro" id="IPR036046">
    <property type="entry name" value="Acylphosphatase-like_dom_sf"/>
</dbReference>
<dbReference type="FunFam" id="3.30.420.40:FF:000124">
    <property type="entry name" value="Carbamoyltransferase HypF"/>
    <property type="match status" value="1"/>
</dbReference>
<dbReference type="GO" id="GO:0003725">
    <property type="term" value="F:double-stranded RNA binding"/>
    <property type="evidence" value="ECO:0007669"/>
    <property type="project" value="InterPro"/>
</dbReference>
<evidence type="ECO:0000256" key="6">
    <source>
        <dbReference type="ARBA" id="ARBA00022833"/>
    </source>
</evidence>
<dbReference type="EC" id="6.2.-.-" evidence="8"/>
<organism evidence="12 13">
    <name type="scientific">Geotalea daltonii (strain DSM 22248 / JCM 15807 / FRC-32)</name>
    <name type="common">Geobacter daltonii</name>
    <dbReference type="NCBI Taxonomy" id="316067"/>
    <lineage>
        <taxon>Bacteria</taxon>
        <taxon>Pseudomonadati</taxon>
        <taxon>Thermodesulfobacteriota</taxon>
        <taxon>Desulfuromonadia</taxon>
        <taxon>Geobacterales</taxon>
        <taxon>Geobacteraceae</taxon>
        <taxon>Geotalea</taxon>
    </lineage>
</organism>
<dbReference type="InterPro" id="IPR001792">
    <property type="entry name" value="Acylphosphatase-like_dom"/>
</dbReference>
<comment type="pathway">
    <text evidence="1">Protein modification; [NiFe] hydrogenase maturation.</text>
</comment>
<keyword evidence="4" id="KW-0479">Metal-binding</keyword>
<reference evidence="12 13" key="1">
    <citation type="submission" date="2009-01" db="EMBL/GenBank/DDBJ databases">
        <title>Complete sequence of Geobacter sp. FRC-32.</title>
        <authorList>
            <consortium name="US DOE Joint Genome Institute"/>
            <person name="Lucas S."/>
            <person name="Copeland A."/>
            <person name="Lapidus A."/>
            <person name="Glavina del Rio T."/>
            <person name="Dalin E."/>
            <person name="Tice H."/>
            <person name="Bruce D."/>
            <person name="Goodwin L."/>
            <person name="Pitluck S."/>
            <person name="Saunders E."/>
            <person name="Brettin T."/>
            <person name="Detter J.C."/>
            <person name="Han C."/>
            <person name="Larimer F."/>
            <person name="Land M."/>
            <person name="Hauser L."/>
            <person name="Kyrpides N."/>
            <person name="Ovchinnikova G."/>
            <person name="Kostka J."/>
            <person name="Richardson P."/>
        </authorList>
    </citation>
    <scope>NUCLEOTIDE SEQUENCE [LARGE SCALE GENOMIC DNA]</scope>
    <source>
        <strain evidence="13">DSM 22248 / JCM 15807 / FRC-32</strain>
    </source>
</reference>
<dbReference type="HOGENOM" id="CLU_009164_0_0_7"/>
<keyword evidence="5" id="KW-0863">Zinc-finger</keyword>
<sequence length="756" mass="82310">MGQERIRVQVEGIVQGVGFRPFVYRLARRHQLTGWVRNTSRGVLLEAEGSNQQLDLFYSALNDDAPPLAAITSIIRSIIATEDSRDFSILPSSSGGGELQISPDCDVCPDCLAELFDPGDRRYQYPFINCTNCGPRYSIITGVPYDRQATTMADFPMCDDCRAEYENPADRRFHAQPNACPVCGPRLYLITATGEKVAGDPVAEAIRLLKSGKIVAVKGTGGYHLAVDPFNGPAVAELRHRKKRNEKPFALMVRDLTQAGVLARLDPIEERLLAGPEKPIVLLCKREGNGIAPQVAPANDYLGLMLASTPLHHLLLRDFIALVMTSGNVSDEPVAYRDREAVESLAGIADYFLGHDRRVHCRNDDSVIRVFQGKPIFLRRSRGYVPRSIRLHEAQKQVLAVGAELKGAICLTRGDHAFMSQHLGDLKNEPNLQFLDQTVSHLRQVLSVNPKVVAHDLHPDYQSTAYAQASSQLLVPVQHHHAHMAACMAENGLEGVVLGVVFDGTGYGPDGTIWGGEFLLGDYRNFRRVGHFSQVPLPGGDAAVREPWRMALSHCHAVFGSDAFSLKLPVFSVLADGDKRLLQRMLEQGLNSPLTSSCGRLFDGAAALIGLRSNVSYEGQAAIELEALAEKGSTEWHYPYAIVATDEKFTLDCRYIIDGLVNDLLAGEAGANMALRFHKAVAAATADICVKAGKAHGVNRVVLSGGVFQNKLLSGEVHDRLVAKGFLVFSHRLVPPNDGGLALGQAVIAGRSDACV</sequence>
<feature type="domain" description="Acylphosphatase-like" evidence="10">
    <location>
        <begin position="5"/>
        <end position="91"/>
    </location>
</feature>
<dbReference type="PANTHER" id="PTHR42959">
    <property type="entry name" value="CARBAMOYLTRANSFERASE"/>
    <property type="match status" value="1"/>
</dbReference>
<dbReference type="eggNOG" id="COG0068">
    <property type="taxonomic scope" value="Bacteria"/>
</dbReference>
<dbReference type="InterPro" id="IPR041440">
    <property type="entry name" value="HypF_C"/>
</dbReference>
<evidence type="ECO:0000259" key="11">
    <source>
        <dbReference type="PROSITE" id="PS51163"/>
    </source>
</evidence>
<dbReference type="Pfam" id="PF07503">
    <property type="entry name" value="zf-HYPF"/>
    <property type="match status" value="2"/>
</dbReference>
<dbReference type="PANTHER" id="PTHR42959:SF1">
    <property type="entry name" value="CARBAMOYLTRANSFERASE HYPF"/>
    <property type="match status" value="1"/>
</dbReference>
<dbReference type="PIRSF" id="PIRSF006256">
    <property type="entry name" value="CMPcnvr_hdrg_mat"/>
    <property type="match status" value="1"/>
</dbReference>
<dbReference type="SUPFAM" id="SSF55821">
    <property type="entry name" value="YrdC/RibB"/>
    <property type="match status" value="1"/>
</dbReference>
<dbReference type="Pfam" id="PF01300">
    <property type="entry name" value="Sua5_yciO_yrdC"/>
    <property type="match status" value="1"/>
</dbReference>
<keyword evidence="13" id="KW-1185">Reference proteome</keyword>
<comment type="catalytic activity">
    <reaction evidence="9">
        <text>an acyl phosphate + H2O = a carboxylate + phosphate + H(+)</text>
        <dbReference type="Rhea" id="RHEA:14965"/>
        <dbReference type="ChEBI" id="CHEBI:15377"/>
        <dbReference type="ChEBI" id="CHEBI:15378"/>
        <dbReference type="ChEBI" id="CHEBI:29067"/>
        <dbReference type="ChEBI" id="CHEBI:43474"/>
        <dbReference type="ChEBI" id="CHEBI:59918"/>
        <dbReference type="EC" id="3.6.1.7"/>
    </reaction>
</comment>
<dbReference type="SUPFAM" id="SSF54975">
    <property type="entry name" value="Acylphosphatase/BLUF domain-like"/>
    <property type="match status" value="1"/>
</dbReference>
<evidence type="ECO:0000256" key="2">
    <source>
        <dbReference type="ARBA" id="ARBA00008097"/>
    </source>
</evidence>
<accession>B9M4A5</accession>
<dbReference type="NCBIfam" id="TIGR00143">
    <property type="entry name" value="hypF"/>
    <property type="match status" value="1"/>
</dbReference>
<dbReference type="Pfam" id="PF22521">
    <property type="entry name" value="HypF_C_2"/>
    <property type="match status" value="1"/>
</dbReference>
<name>B9M4A5_GEODF</name>
<dbReference type="STRING" id="316067.Geob_3217"/>
<dbReference type="Gene3D" id="3.30.420.40">
    <property type="match status" value="1"/>
</dbReference>
<comment type="catalytic activity">
    <reaction evidence="7">
        <text>C-terminal L-cysteinyl-[HypE protein] + carbamoyl phosphate + ATP + H2O = C-terminal S-carboxamide-L-cysteinyl-[HypE protein] + AMP + phosphate + diphosphate + H(+)</text>
        <dbReference type="Rhea" id="RHEA:55636"/>
        <dbReference type="Rhea" id="RHEA-COMP:14247"/>
        <dbReference type="Rhea" id="RHEA-COMP:14392"/>
        <dbReference type="ChEBI" id="CHEBI:15377"/>
        <dbReference type="ChEBI" id="CHEBI:15378"/>
        <dbReference type="ChEBI" id="CHEBI:30616"/>
        <dbReference type="ChEBI" id="CHEBI:33019"/>
        <dbReference type="ChEBI" id="CHEBI:43474"/>
        <dbReference type="ChEBI" id="CHEBI:58228"/>
        <dbReference type="ChEBI" id="CHEBI:76913"/>
        <dbReference type="ChEBI" id="CHEBI:139126"/>
        <dbReference type="ChEBI" id="CHEBI:456215"/>
    </reaction>
</comment>
<dbReference type="InterPro" id="IPR055128">
    <property type="entry name" value="HypF_C_2"/>
</dbReference>
<gene>
    <name evidence="12" type="primary">hypF</name>
    <name evidence="12" type="ordered locus">Geob_3217</name>
</gene>
<feature type="domain" description="YrdC-like" evidence="11">
    <location>
        <begin position="199"/>
        <end position="383"/>
    </location>
</feature>
<dbReference type="PROSITE" id="PS51163">
    <property type="entry name" value="YRDC"/>
    <property type="match status" value="1"/>
</dbReference>
<dbReference type="GO" id="GO:0016874">
    <property type="term" value="F:ligase activity"/>
    <property type="evidence" value="ECO:0007669"/>
    <property type="project" value="UniProtKB-UniRule"/>
</dbReference>
<feature type="active site" evidence="9">
    <location>
        <position position="20"/>
    </location>
</feature>
<dbReference type="Gene3D" id="3.90.870.50">
    <property type="match status" value="1"/>
</dbReference>
<dbReference type="SUPFAM" id="SSF53067">
    <property type="entry name" value="Actin-like ATPase domain"/>
    <property type="match status" value="1"/>
</dbReference>
<proteinExistence type="inferred from homology"/>
<evidence type="ECO:0000256" key="9">
    <source>
        <dbReference type="PROSITE-ProRule" id="PRU00520"/>
    </source>
</evidence>
<dbReference type="GO" id="GO:0051604">
    <property type="term" value="P:protein maturation"/>
    <property type="evidence" value="ECO:0007669"/>
    <property type="project" value="TreeGrafter"/>
</dbReference>